<evidence type="ECO:0000256" key="2">
    <source>
        <dbReference type="PROSITE-ProRule" id="PRU00169"/>
    </source>
</evidence>
<dbReference type="Proteomes" id="UP000584642">
    <property type="component" value="Unassembled WGS sequence"/>
</dbReference>
<feature type="domain" description="Response regulatory" evidence="3">
    <location>
        <begin position="3"/>
        <end position="118"/>
    </location>
</feature>
<evidence type="ECO:0000256" key="1">
    <source>
        <dbReference type="ARBA" id="ARBA00022553"/>
    </source>
</evidence>
<evidence type="ECO:0000259" key="3">
    <source>
        <dbReference type="PROSITE" id="PS50110"/>
    </source>
</evidence>
<evidence type="ECO:0000313" key="5">
    <source>
        <dbReference type="Proteomes" id="UP000584642"/>
    </source>
</evidence>
<keyword evidence="5" id="KW-1185">Reference proteome</keyword>
<dbReference type="Gene3D" id="3.40.50.2300">
    <property type="match status" value="1"/>
</dbReference>
<dbReference type="RefSeq" id="WP_180283999.1">
    <property type="nucleotide sequence ID" value="NZ_JABFDB010000016.1"/>
</dbReference>
<proteinExistence type="predicted"/>
<gene>
    <name evidence="4" type="ORF">HND93_21120</name>
</gene>
<dbReference type="PANTHER" id="PTHR44591:SF3">
    <property type="entry name" value="RESPONSE REGULATORY DOMAIN-CONTAINING PROTEIN"/>
    <property type="match status" value="1"/>
</dbReference>
<comment type="caution">
    <text evidence="4">The sequence shown here is derived from an EMBL/GenBank/DDBJ whole genome shotgun (WGS) entry which is preliminary data.</text>
</comment>
<sequence>MTTILVVDDSRLARDMVASVIGALRPDWTVIVATDGKDALAKVEGAEPQAAVLDFNMPGMDGLALAEILRERFPGALLGLLTANVQDALRRRAEAVGCRFIPKPVTADKMREFFAAAGL</sequence>
<dbReference type="InterPro" id="IPR011006">
    <property type="entry name" value="CheY-like_superfamily"/>
</dbReference>
<keyword evidence="1 2" id="KW-0597">Phosphoprotein</keyword>
<dbReference type="PANTHER" id="PTHR44591">
    <property type="entry name" value="STRESS RESPONSE REGULATOR PROTEIN 1"/>
    <property type="match status" value="1"/>
</dbReference>
<dbReference type="CDD" id="cd00156">
    <property type="entry name" value="REC"/>
    <property type="match status" value="1"/>
</dbReference>
<dbReference type="Pfam" id="PF00072">
    <property type="entry name" value="Response_reg"/>
    <property type="match status" value="1"/>
</dbReference>
<dbReference type="EMBL" id="JABFDB010000016">
    <property type="protein sequence ID" value="NYZ22222.1"/>
    <property type="molecule type" value="Genomic_DNA"/>
</dbReference>
<name>A0ABX2TGC2_9PROT</name>
<dbReference type="InterPro" id="IPR001789">
    <property type="entry name" value="Sig_transdc_resp-reg_receiver"/>
</dbReference>
<reference evidence="4 5" key="1">
    <citation type="submission" date="2020-05" db="EMBL/GenBank/DDBJ databases">
        <title>Azospirillum oleiclasticum sp. nov, a nitrogen-fixing and heavy crude oil-emulsifying bacterium isolated from the crude oil of Yumen Oilfield.</title>
        <authorList>
            <person name="Wu D."/>
            <person name="Cai M."/>
            <person name="Zhang X."/>
        </authorList>
    </citation>
    <scope>NUCLEOTIDE SEQUENCE [LARGE SCALE GENOMIC DNA]</scope>
    <source>
        <strain evidence="4 5">ROY-1-1-2</strain>
    </source>
</reference>
<accession>A0ABX2TGC2</accession>
<organism evidence="4 5">
    <name type="scientific">Azospirillum oleiclasticum</name>
    <dbReference type="NCBI Taxonomy" id="2735135"/>
    <lineage>
        <taxon>Bacteria</taxon>
        <taxon>Pseudomonadati</taxon>
        <taxon>Pseudomonadota</taxon>
        <taxon>Alphaproteobacteria</taxon>
        <taxon>Rhodospirillales</taxon>
        <taxon>Azospirillaceae</taxon>
        <taxon>Azospirillum</taxon>
    </lineage>
</organism>
<protein>
    <submittedName>
        <fullName evidence="4">Response regulator</fullName>
    </submittedName>
</protein>
<feature type="modified residue" description="4-aspartylphosphate" evidence="2">
    <location>
        <position position="54"/>
    </location>
</feature>
<dbReference type="SUPFAM" id="SSF52172">
    <property type="entry name" value="CheY-like"/>
    <property type="match status" value="1"/>
</dbReference>
<evidence type="ECO:0000313" key="4">
    <source>
        <dbReference type="EMBL" id="NYZ22222.1"/>
    </source>
</evidence>
<dbReference type="SMART" id="SM00448">
    <property type="entry name" value="REC"/>
    <property type="match status" value="1"/>
</dbReference>
<dbReference type="InterPro" id="IPR050595">
    <property type="entry name" value="Bact_response_regulator"/>
</dbReference>
<dbReference type="PROSITE" id="PS50110">
    <property type="entry name" value="RESPONSE_REGULATORY"/>
    <property type="match status" value="1"/>
</dbReference>